<organism evidence="1 2">
    <name type="scientific">Podospora didyma</name>
    <dbReference type="NCBI Taxonomy" id="330526"/>
    <lineage>
        <taxon>Eukaryota</taxon>
        <taxon>Fungi</taxon>
        <taxon>Dikarya</taxon>
        <taxon>Ascomycota</taxon>
        <taxon>Pezizomycotina</taxon>
        <taxon>Sordariomycetes</taxon>
        <taxon>Sordariomycetidae</taxon>
        <taxon>Sordariales</taxon>
        <taxon>Podosporaceae</taxon>
        <taxon>Podospora</taxon>
    </lineage>
</organism>
<protein>
    <submittedName>
        <fullName evidence="1">Uncharacterized protein</fullName>
    </submittedName>
</protein>
<accession>A0AAE0KG43</accession>
<reference evidence="1" key="1">
    <citation type="journal article" date="2023" name="Mol. Phylogenet. Evol.">
        <title>Genome-scale phylogeny and comparative genomics of the fungal order Sordariales.</title>
        <authorList>
            <person name="Hensen N."/>
            <person name="Bonometti L."/>
            <person name="Westerberg I."/>
            <person name="Brannstrom I.O."/>
            <person name="Guillou S."/>
            <person name="Cros-Aarteil S."/>
            <person name="Calhoun S."/>
            <person name="Haridas S."/>
            <person name="Kuo A."/>
            <person name="Mondo S."/>
            <person name="Pangilinan J."/>
            <person name="Riley R."/>
            <person name="LaButti K."/>
            <person name="Andreopoulos B."/>
            <person name="Lipzen A."/>
            <person name="Chen C."/>
            <person name="Yan M."/>
            <person name="Daum C."/>
            <person name="Ng V."/>
            <person name="Clum A."/>
            <person name="Steindorff A."/>
            <person name="Ohm R.A."/>
            <person name="Martin F."/>
            <person name="Silar P."/>
            <person name="Natvig D.O."/>
            <person name="Lalanne C."/>
            <person name="Gautier V."/>
            <person name="Ament-Velasquez S.L."/>
            <person name="Kruys A."/>
            <person name="Hutchinson M.I."/>
            <person name="Powell A.J."/>
            <person name="Barry K."/>
            <person name="Miller A.N."/>
            <person name="Grigoriev I.V."/>
            <person name="Debuchy R."/>
            <person name="Gladieux P."/>
            <person name="Hiltunen Thoren M."/>
            <person name="Johannesson H."/>
        </authorList>
    </citation>
    <scope>NUCLEOTIDE SEQUENCE</scope>
    <source>
        <strain evidence="1">CBS 232.78</strain>
    </source>
</reference>
<comment type="caution">
    <text evidence="1">The sequence shown here is derived from an EMBL/GenBank/DDBJ whole genome shotgun (WGS) entry which is preliminary data.</text>
</comment>
<reference evidence="1" key="2">
    <citation type="submission" date="2023-06" db="EMBL/GenBank/DDBJ databases">
        <authorList>
            <consortium name="Lawrence Berkeley National Laboratory"/>
            <person name="Haridas S."/>
            <person name="Hensen N."/>
            <person name="Bonometti L."/>
            <person name="Westerberg I."/>
            <person name="Brannstrom I.O."/>
            <person name="Guillou S."/>
            <person name="Cros-Aarteil S."/>
            <person name="Calhoun S."/>
            <person name="Kuo A."/>
            <person name="Mondo S."/>
            <person name="Pangilinan J."/>
            <person name="Riley R."/>
            <person name="LaButti K."/>
            <person name="Andreopoulos B."/>
            <person name="Lipzen A."/>
            <person name="Chen C."/>
            <person name="Yanf M."/>
            <person name="Daum C."/>
            <person name="Ng V."/>
            <person name="Clum A."/>
            <person name="Steindorff A."/>
            <person name="Ohm R."/>
            <person name="Martin F."/>
            <person name="Silar P."/>
            <person name="Natvig D."/>
            <person name="Lalanne C."/>
            <person name="Gautier V."/>
            <person name="Ament-velasquez S.L."/>
            <person name="Kruys A."/>
            <person name="Hutchinson M.I."/>
            <person name="Powell A.J."/>
            <person name="Barry K."/>
            <person name="Miller A.N."/>
            <person name="Grigoriev I.V."/>
            <person name="Debuchy R."/>
            <person name="Gladieux P."/>
            <person name="Thoren M.H."/>
            <person name="Johannesson H."/>
        </authorList>
    </citation>
    <scope>NUCLEOTIDE SEQUENCE</scope>
    <source>
        <strain evidence="1">CBS 232.78</strain>
    </source>
</reference>
<sequence>MAKPEMHIGIVQVTVANCGSWGKGEGAAHDVRRHCTHYHLRNVTWSVRYVDRHEGTFPRPSPPSPPSLRPRFCNLSLFFLSGREGRGKGGLNSDARAGIWSLVSQFSQFTKYRPAYWLKIGTWVGEYYAIRQPQHPVIKLRLPPNSLRSHVAIR</sequence>
<evidence type="ECO:0000313" key="1">
    <source>
        <dbReference type="EMBL" id="KAK3375215.1"/>
    </source>
</evidence>
<proteinExistence type="predicted"/>
<keyword evidence="2" id="KW-1185">Reference proteome</keyword>
<gene>
    <name evidence="1" type="ORF">B0H63DRAFT_482174</name>
</gene>
<dbReference type="EMBL" id="JAULSW010000007">
    <property type="protein sequence ID" value="KAK3375215.1"/>
    <property type="molecule type" value="Genomic_DNA"/>
</dbReference>
<name>A0AAE0KG43_9PEZI</name>
<evidence type="ECO:0000313" key="2">
    <source>
        <dbReference type="Proteomes" id="UP001285441"/>
    </source>
</evidence>
<dbReference type="Proteomes" id="UP001285441">
    <property type="component" value="Unassembled WGS sequence"/>
</dbReference>
<dbReference type="AlphaFoldDB" id="A0AAE0KG43"/>